<feature type="chain" id="PRO_5027028156" description="DinB-like domain-containing protein" evidence="1">
    <location>
        <begin position="24"/>
        <end position="175"/>
    </location>
</feature>
<accession>A0A6J4K3K5</accession>
<evidence type="ECO:0000256" key="1">
    <source>
        <dbReference type="SAM" id="SignalP"/>
    </source>
</evidence>
<dbReference type="Gene3D" id="1.20.120.450">
    <property type="entry name" value="dinb family like domain"/>
    <property type="match status" value="1"/>
</dbReference>
<feature type="domain" description="DinB-like" evidence="2">
    <location>
        <begin position="35"/>
        <end position="150"/>
    </location>
</feature>
<feature type="signal peptide" evidence="1">
    <location>
        <begin position="1"/>
        <end position="23"/>
    </location>
</feature>
<sequence length="175" mass="18807">MRLALLAALPVAACLARPAAAQAIPARAVLLENVERSRQNVLKYVDAAPDSVLRYRLMPGVRTFGEQVEHAAGATTFIIAAAWKVKLAPPAGDTAARRRDKAALRGFVNERYDAFAGAVRAATPQQLSAPATYAGTTAAGWRWVDTALEHATWTLGQTVPYLRANGVKPPQYLPF</sequence>
<evidence type="ECO:0000259" key="2">
    <source>
        <dbReference type="Pfam" id="PF12867"/>
    </source>
</evidence>
<dbReference type="AlphaFoldDB" id="A0A6J4K3K5"/>
<reference evidence="3" key="1">
    <citation type="submission" date="2020-02" db="EMBL/GenBank/DDBJ databases">
        <authorList>
            <person name="Meier V. D."/>
        </authorList>
    </citation>
    <scope>NUCLEOTIDE SEQUENCE</scope>
    <source>
        <strain evidence="3">AVDCRST_MAG11</strain>
    </source>
</reference>
<name>A0A6J4K3K5_9BACT</name>
<dbReference type="InterPro" id="IPR024775">
    <property type="entry name" value="DinB-like"/>
</dbReference>
<keyword evidence="1" id="KW-0732">Signal</keyword>
<protein>
    <recommendedName>
        <fullName evidence="2">DinB-like domain-containing protein</fullName>
    </recommendedName>
</protein>
<dbReference type="InterPro" id="IPR034660">
    <property type="entry name" value="DinB/YfiT-like"/>
</dbReference>
<dbReference type="EMBL" id="CADCTU010000094">
    <property type="protein sequence ID" value="CAA9295050.1"/>
    <property type="molecule type" value="Genomic_DNA"/>
</dbReference>
<evidence type="ECO:0000313" key="3">
    <source>
        <dbReference type="EMBL" id="CAA9295050.1"/>
    </source>
</evidence>
<organism evidence="3">
    <name type="scientific">uncultured Gemmatimonadaceae bacterium</name>
    <dbReference type="NCBI Taxonomy" id="246130"/>
    <lineage>
        <taxon>Bacteria</taxon>
        <taxon>Pseudomonadati</taxon>
        <taxon>Gemmatimonadota</taxon>
        <taxon>Gemmatimonadia</taxon>
        <taxon>Gemmatimonadales</taxon>
        <taxon>Gemmatimonadaceae</taxon>
        <taxon>environmental samples</taxon>
    </lineage>
</organism>
<dbReference type="Pfam" id="PF12867">
    <property type="entry name" value="DinB_2"/>
    <property type="match status" value="1"/>
</dbReference>
<dbReference type="SUPFAM" id="SSF109854">
    <property type="entry name" value="DinB/YfiT-like putative metalloenzymes"/>
    <property type="match status" value="1"/>
</dbReference>
<proteinExistence type="predicted"/>
<gene>
    <name evidence="3" type="ORF">AVDCRST_MAG11-413</name>
</gene>